<dbReference type="EMBL" id="GGEC01072015">
    <property type="protein sequence ID" value="MBX52499.1"/>
    <property type="molecule type" value="Transcribed_RNA"/>
</dbReference>
<sequence>MKPLRKGTSSTRLKYSSILVSSMAGRTQL</sequence>
<proteinExistence type="predicted"/>
<dbReference type="AlphaFoldDB" id="A0A2P2PCU5"/>
<accession>A0A2P2PCU5</accession>
<name>A0A2P2PCU5_RHIMU</name>
<evidence type="ECO:0000313" key="1">
    <source>
        <dbReference type="EMBL" id="MBX52499.1"/>
    </source>
</evidence>
<reference evidence="1" key="1">
    <citation type="submission" date="2018-02" db="EMBL/GenBank/DDBJ databases">
        <title>Rhizophora mucronata_Transcriptome.</title>
        <authorList>
            <person name="Meera S.P."/>
            <person name="Sreeshan A."/>
            <person name="Augustine A."/>
        </authorList>
    </citation>
    <scope>NUCLEOTIDE SEQUENCE</scope>
    <source>
        <tissue evidence="1">Leaf</tissue>
    </source>
</reference>
<organism evidence="1">
    <name type="scientific">Rhizophora mucronata</name>
    <name type="common">Asiatic mangrove</name>
    <dbReference type="NCBI Taxonomy" id="61149"/>
    <lineage>
        <taxon>Eukaryota</taxon>
        <taxon>Viridiplantae</taxon>
        <taxon>Streptophyta</taxon>
        <taxon>Embryophyta</taxon>
        <taxon>Tracheophyta</taxon>
        <taxon>Spermatophyta</taxon>
        <taxon>Magnoliopsida</taxon>
        <taxon>eudicotyledons</taxon>
        <taxon>Gunneridae</taxon>
        <taxon>Pentapetalae</taxon>
        <taxon>rosids</taxon>
        <taxon>fabids</taxon>
        <taxon>Malpighiales</taxon>
        <taxon>Rhizophoraceae</taxon>
        <taxon>Rhizophora</taxon>
    </lineage>
</organism>
<protein>
    <submittedName>
        <fullName evidence="1">Uncharacterized protein MANES_12G110000</fullName>
    </submittedName>
</protein>